<dbReference type="Proteomes" id="UP000092460">
    <property type="component" value="Unassembled WGS sequence"/>
</dbReference>
<evidence type="ECO:0000313" key="2">
    <source>
        <dbReference type="Proteomes" id="UP000092460"/>
    </source>
</evidence>
<organism evidence="1 2">
    <name type="scientific">Glossina palpalis gambiensis</name>
    <dbReference type="NCBI Taxonomy" id="67801"/>
    <lineage>
        <taxon>Eukaryota</taxon>
        <taxon>Metazoa</taxon>
        <taxon>Ecdysozoa</taxon>
        <taxon>Arthropoda</taxon>
        <taxon>Hexapoda</taxon>
        <taxon>Insecta</taxon>
        <taxon>Pterygota</taxon>
        <taxon>Neoptera</taxon>
        <taxon>Endopterygota</taxon>
        <taxon>Diptera</taxon>
        <taxon>Brachycera</taxon>
        <taxon>Muscomorpha</taxon>
        <taxon>Hippoboscoidea</taxon>
        <taxon>Glossinidae</taxon>
        <taxon>Glossina</taxon>
    </lineage>
</organism>
<protein>
    <submittedName>
        <fullName evidence="1">Uncharacterized protein</fullName>
    </submittedName>
</protein>
<dbReference type="EMBL" id="JXJN01019650">
    <property type="status" value="NOT_ANNOTATED_CDS"/>
    <property type="molecule type" value="Genomic_DNA"/>
</dbReference>
<reference evidence="2" key="1">
    <citation type="submission" date="2015-01" db="EMBL/GenBank/DDBJ databases">
        <authorList>
            <person name="Aksoy S."/>
            <person name="Warren W."/>
            <person name="Wilson R.K."/>
        </authorList>
    </citation>
    <scope>NUCLEOTIDE SEQUENCE [LARGE SCALE GENOMIC DNA]</scope>
    <source>
        <strain evidence="2">IAEA</strain>
    </source>
</reference>
<accession>A0A1B0BSB9</accession>
<dbReference type="VEuPathDB" id="VectorBase:GPPI039090"/>
<evidence type="ECO:0000313" key="1">
    <source>
        <dbReference type="EnsemblMetazoa" id="GPPI039090-PA"/>
    </source>
</evidence>
<name>A0A1B0BSB9_9MUSC</name>
<dbReference type="EnsemblMetazoa" id="GPPI039899-RA">
    <property type="protein sequence ID" value="GPPI039899-PA"/>
    <property type="gene ID" value="GPPI039899"/>
</dbReference>
<dbReference type="EMBL" id="JXJN01020075">
    <property type="status" value="NOT_ANNOTATED_CDS"/>
    <property type="molecule type" value="Genomic_DNA"/>
</dbReference>
<dbReference type="VEuPathDB" id="VectorBase:GPPI039899"/>
<dbReference type="EnsemblMetazoa" id="GPPI039090-RA">
    <property type="protein sequence ID" value="GPPI039090-PA"/>
    <property type="gene ID" value="GPPI039090"/>
</dbReference>
<sequence length="90" mass="9600">MPVECHPNSEGNLCQATLVAQESWYCVIAVRSPLRNTTPCDPSKTSIAKLAISSSVWPSLTIFTATIVLFTSAITTRPKAPSPNVAPNIS</sequence>
<reference evidence="1" key="2">
    <citation type="submission" date="2020-05" db="UniProtKB">
        <authorList>
            <consortium name="EnsemblMetazoa"/>
        </authorList>
    </citation>
    <scope>IDENTIFICATION</scope>
    <source>
        <strain evidence="1">IAEA</strain>
    </source>
</reference>
<keyword evidence="2" id="KW-1185">Reference proteome</keyword>
<proteinExistence type="predicted"/>
<dbReference type="AlphaFoldDB" id="A0A1B0BSB9"/>